<dbReference type="InterPro" id="IPR021521">
    <property type="entry name" value="DUF3185"/>
</dbReference>
<dbReference type="Proteomes" id="UP001321445">
    <property type="component" value="Chromosome"/>
</dbReference>
<reference evidence="2 4" key="1">
    <citation type="submission" date="2023-03" db="EMBL/GenBank/DDBJ databases">
        <title>Description of Hydrogenimonas sp. ISO32.</title>
        <authorList>
            <person name="Mino S."/>
            <person name="Fukazawa S."/>
            <person name="Sawabe T."/>
        </authorList>
    </citation>
    <scope>NUCLEOTIDE SEQUENCE [LARGE SCALE GENOMIC DNA]</scope>
    <source>
        <strain evidence="2 4">ISO32</strain>
    </source>
</reference>
<accession>A0ABM8FKR9</accession>
<feature type="transmembrane region" description="Helical" evidence="1">
    <location>
        <begin position="44"/>
        <end position="63"/>
    </location>
</feature>
<keyword evidence="1" id="KW-1133">Transmembrane helix</keyword>
<keyword evidence="4" id="KW-1185">Reference proteome</keyword>
<evidence type="ECO:0000313" key="3">
    <source>
        <dbReference type="EMBL" id="BDY13019.1"/>
    </source>
</evidence>
<organism evidence="2 4">
    <name type="scientific">Hydrogenimonas cancrithermarum</name>
    <dbReference type="NCBI Taxonomy" id="2993563"/>
    <lineage>
        <taxon>Bacteria</taxon>
        <taxon>Pseudomonadati</taxon>
        <taxon>Campylobacterota</taxon>
        <taxon>Epsilonproteobacteria</taxon>
        <taxon>Campylobacterales</taxon>
        <taxon>Hydrogenimonadaceae</taxon>
        <taxon>Hydrogenimonas</taxon>
    </lineage>
</organism>
<name>A0ABM8FKR9_9BACT</name>
<evidence type="ECO:0000313" key="4">
    <source>
        <dbReference type="Proteomes" id="UP001321445"/>
    </source>
</evidence>
<keyword evidence="1" id="KW-0472">Membrane</keyword>
<dbReference type="EMBL" id="AP027370">
    <property type="protein sequence ID" value="BDY13019.1"/>
    <property type="molecule type" value="Genomic_DNA"/>
</dbReference>
<dbReference type="Pfam" id="PF11381">
    <property type="entry name" value="DUF3185"/>
    <property type="match status" value="1"/>
</dbReference>
<gene>
    <name evidence="2" type="ORF">HCR_12140</name>
    <name evidence="3" type="ORF">HCR_13310</name>
</gene>
<proteinExistence type="predicted"/>
<evidence type="ECO:0000313" key="2">
    <source>
        <dbReference type="EMBL" id="BDY12902.1"/>
    </source>
</evidence>
<dbReference type="EMBL" id="AP027370">
    <property type="protein sequence ID" value="BDY12902.1"/>
    <property type="molecule type" value="Genomic_DNA"/>
</dbReference>
<sequence length="67" mass="7659">MKKNIGIFLLFASMALFYWGYHESQLVSEPVAGLFQKDNGTRHILYINMLAIAVLLVGGYLSMDEYR</sequence>
<protein>
    <submittedName>
        <fullName evidence="2">Uncharacterized protein</fullName>
    </submittedName>
</protein>
<evidence type="ECO:0000256" key="1">
    <source>
        <dbReference type="SAM" id="Phobius"/>
    </source>
</evidence>
<keyword evidence="1" id="KW-0812">Transmembrane</keyword>
<dbReference type="RefSeq" id="WP_286335953.1">
    <property type="nucleotide sequence ID" value="NZ_AP027370.1"/>
</dbReference>